<dbReference type="FunFam" id="3.40.640.10:FF:000034">
    <property type="entry name" value="Probable glycine dehydrogenase (decarboxylating) subunit 2"/>
    <property type="match status" value="1"/>
</dbReference>
<evidence type="ECO:0000259" key="7">
    <source>
        <dbReference type="Pfam" id="PF02347"/>
    </source>
</evidence>
<name>A0A7Y0HQM6_9CLOT</name>
<evidence type="ECO:0000256" key="6">
    <source>
        <dbReference type="HAMAP-Rule" id="MF_00713"/>
    </source>
</evidence>
<dbReference type="InterPro" id="IPR049315">
    <property type="entry name" value="GDC-P_N"/>
</dbReference>
<feature type="domain" description="Glycine dehydrogenase C-terminal" evidence="8">
    <location>
        <begin position="351"/>
        <end position="453"/>
    </location>
</feature>
<dbReference type="Gene3D" id="3.90.1150.10">
    <property type="entry name" value="Aspartate Aminotransferase, domain 1"/>
    <property type="match status" value="1"/>
</dbReference>
<gene>
    <name evidence="6" type="primary">gcvPB</name>
    <name evidence="9" type="ORF">HBE96_22105</name>
</gene>
<dbReference type="PANTHER" id="PTHR11773">
    <property type="entry name" value="GLYCINE DEHYDROGENASE, DECARBOXYLATING"/>
    <property type="match status" value="1"/>
</dbReference>
<dbReference type="Proteomes" id="UP000537131">
    <property type="component" value="Unassembled WGS sequence"/>
</dbReference>
<dbReference type="CDD" id="cd00613">
    <property type="entry name" value="GDC-P"/>
    <property type="match status" value="1"/>
</dbReference>
<dbReference type="InterPro" id="IPR023012">
    <property type="entry name" value="GcvPB"/>
</dbReference>
<dbReference type="PANTHER" id="PTHR11773:SF1">
    <property type="entry name" value="GLYCINE DEHYDROGENASE (DECARBOXYLATING), MITOCHONDRIAL"/>
    <property type="match status" value="1"/>
</dbReference>
<dbReference type="EMBL" id="JABBNI010000063">
    <property type="protein sequence ID" value="NMM65280.1"/>
    <property type="molecule type" value="Genomic_DNA"/>
</dbReference>
<organism evidence="9 10">
    <name type="scientific">Clostridium muellerianum</name>
    <dbReference type="NCBI Taxonomy" id="2716538"/>
    <lineage>
        <taxon>Bacteria</taxon>
        <taxon>Bacillati</taxon>
        <taxon>Bacillota</taxon>
        <taxon>Clostridia</taxon>
        <taxon>Eubacteriales</taxon>
        <taxon>Clostridiaceae</taxon>
        <taxon>Clostridium</taxon>
    </lineage>
</organism>
<comment type="function">
    <text evidence="2 6">The glycine cleavage system catalyzes the degradation of glycine. The P protein binds the alpha-amino group of glycine through its pyridoxal phosphate cofactor; CO(2) is released and the remaining methylamine moiety is then transferred to the lipoamide cofactor of the H protein.</text>
</comment>
<dbReference type="Pfam" id="PF02347">
    <property type="entry name" value="GDC-P"/>
    <property type="match status" value="1"/>
</dbReference>
<evidence type="ECO:0000313" key="9">
    <source>
        <dbReference type="EMBL" id="NMM65280.1"/>
    </source>
</evidence>
<dbReference type="Gene3D" id="6.20.440.10">
    <property type="match status" value="1"/>
</dbReference>
<dbReference type="AlphaFoldDB" id="A0A7Y0HQM6"/>
<dbReference type="InterPro" id="IPR015421">
    <property type="entry name" value="PyrdxlP-dep_Trfase_major"/>
</dbReference>
<evidence type="ECO:0000313" key="10">
    <source>
        <dbReference type="Proteomes" id="UP000537131"/>
    </source>
</evidence>
<dbReference type="RefSeq" id="WP_169299859.1">
    <property type="nucleotide sequence ID" value="NZ_JABBNI010000063.1"/>
</dbReference>
<dbReference type="InterPro" id="IPR015422">
    <property type="entry name" value="PyrdxlP-dep_Trfase_small"/>
</dbReference>
<dbReference type="Pfam" id="PF21478">
    <property type="entry name" value="GcvP2_C"/>
    <property type="match status" value="1"/>
</dbReference>
<evidence type="ECO:0000259" key="8">
    <source>
        <dbReference type="Pfam" id="PF21478"/>
    </source>
</evidence>
<evidence type="ECO:0000256" key="1">
    <source>
        <dbReference type="ARBA" id="ARBA00001933"/>
    </source>
</evidence>
<sequence>MKEYNKLIFEISKPGRVAYTLPKCDIECEDIENLIPKEMLKSKDTELPEVSEPDVIRHFTLLANKNYGVDNGFYPLGSCTMKYNPKINEDIASNPKLLNIHPYQSEDTVQGALEIMYDLSSKLSEISGMDQVTLQPAAGAHGELTGLMIIKSYHRKRGDLKRTKIIVPDSAHGTNPASANVAGFTIVEVKSDKKGLVDIESLKSVLNDEIAGLMLTNPNTLGLFDTNIKLISDLVHEAGGLVYYDGANLNAVMGEARPGDMGFDVVHMNLHKTFATPHGGGGPGSGPVGVKESLAEFLPVPVIEKKEEKYILNYDRPYSIGKVKSFYGNFNVIVKAYSYILTMGAEGLKRASDIAVLNANYIKSQLKDYYNQPIDSVCKHEFAMAGLKDAPESVSTLDVAKRLLDYGYHPPTIYFPLIIDSALMIEPTETESKETLDGFIDSMIKIAKEAKENPELLTNAPHNTPIKRLDEVKAARKPIVKYNK</sequence>
<dbReference type="InterPro" id="IPR049316">
    <property type="entry name" value="GDC-P_C"/>
</dbReference>
<dbReference type="SUPFAM" id="SSF53383">
    <property type="entry name" value="PLP-dependent transferases"/>
    <property type="match status" value="1"/>
</dbReference>
<dbReference type="InterPro" id="IPR020581">
    <property type="entry name" value="GDC_P"/>
</dbReference>
<keyword evidence="3 6" id="KW-0663">Pyridoxal phosphate</keyword>
<keyword evidence="4 6" id="KW-0560">Oxidoreductase</keyword>
<dbReference type="EC" id="1.4.4.2" evidence="6"/>
<dbReference type="Gene3D" id="3.40.640.10">
    <property type="entry name" value="Type I PLP-dependent aspartate aminotransferase-like (Major domain)"/>
    <property type="match status" value="1"/>
</dbReference>
<dbReference type="GO" id="GO:0016594">
    <property type="term" value="F:glycine binding"/>
    <property type="evidence" value="ECO:0007669"/>
    <property type="project" value="TreeGrafter"/>
</dbReference>
<dbReference type="InterPro" id="IPR015424">
    <property type="entry name" value="PyrdxlP-dep_Trfase"/>
</dbReference>
<dbReference type="GO" id="GO:0005829">
    <property type="term" value="C:cytosol"/>
    <property type="evidence" value="ECO:0007669"/>
    <property type="project" value="TreeGrafter"/>
</dbReference>
<comment type="similarity">
    <text evidence="6">Belongs to the GcvP family. C-terminal subunit subfamily.</text>
</comment>
<feature type="domain" description="Glycine cleavage system P-protein N-terminal" evidence="7">
    <location>
        <begin position="31"/>
        <end position="300"/>
    </location>
</feature>
<proteinExistence type="inferred from homology"/>
<dbReference type="GO" id="GO:0019464">
    <property type="term" value="P:glycine decarboxylation via glycine cleavage system"/>
    <property type="evidence" value="ECO:0007669"/>
    <property type="project" value="UniProtKB-UniRule"/>
</dbReference>
<evidence type="ECO:0000256" key="2">
    <source>
        <dbReference type="ARBA" id="ARBA00003788"/>
    </source>
</evidence>
<dbReference type="FunFam" id="3.90.1150.10:FF:000014">
    <property type="entry name" value="Probable glycine dehydrogenase (decarboxylating) subunit 2"/>
    <property type="match status" value="1"/>
</dbReference>
<dbReference type="GO" id="GO:0004375">
    <property type="term" value="F:glycine dehydrogenase (decarboxylating) activity"/>
    <property type="evidence" value="ECO:0007669"/>
    <property type="project" value="UniProtKB-EC"/>
</dbReference>
<comment type="subunit">
    <text evidence="6">The glycine cleavage system is composed of four proteins: P, T, L and H. In this organism, the P 'protein' is a heterodimer of two subunits.</text>
</comment>
<protein>
    <recommendedName>
        <fullName evidence="6">Probable glycine dehydrogenase (decarboxylating) subunit 2</fullName>
        <ecNumber evidence="6">1.4.4.2</ecNumber>
    </recommendedName>
    <alternativeName>
        <fullName evidence="6">Glycine cleavage system P-protein subunit 2</fullName>
    </alternativeName>
    <alternativeName>
        <fullName evidence="6">Glycine decarboxylase subunit 2</fullName>
    </alternativeName>
    <alternativeName>
        <fullName evidence="6">Glycine dehydrogenase (aminomethyl-transferring) subunit 2</fullName>
    </alternativeName>
</protein>
<keyword evidence="10" id="KW-1185">Reference proteome</keyword>
<reference evidence="9 10" key="2">
    <citation type="submission" date="2020-06" db="EMBL/GenBank/DDBJ databases">
        <title>Complete Genome Sequence of Clostridium muelleri sp. nov. P21T, an Acid-Alcohol Producing Acetogen Isolated from Old Hay.</title>
        <authorList>
            <person name="Duncan K.E."/>
            <person name="Tanner R.S."/>
        </authorList>
    </citation>
    <scope>NUCLEOTIDE SEQUENCE [LARGE SCALE GENOMIC DNA]</scope>
    <source>
        <strain evidence="9 10">P21</strain>
    </source>
</reference>
<dbReference type="GO" id="GO:0030170">
    <property type="term" value="F:pyridoxal phosphate binding"/>
    <property type="evidence" value="ECO:0007669"/>
    <property type="project" value="TreeGrafter"/>
</dbReference>
<evidence type="ECO:0000256" key="3">
    <source>
        <dbReference type="ARBA" id="ARBA00022898"/>
    </source>
</evidence>
<reference evidence="9 10" key="1">
    <citation type="submission" date="2020-04" db="EMBL/GenBank/DDBJ databases">
        <authorList>
            <person name="Doyle D.A."/>
        </authorList>
    </citation>
    <scope>NUCLEOTIDE SEQUENCE [LARGE SCALE GENOMIC DNA]</scope>
    <source>
        <strain evidence="9 10">P21</strain>
    </source>
</reference>
<accession>A0A7Y0HQM6</accession>
<comment type="cofactor">
    <cofactor evidence="1 6">
        <name>pyridoxal 5'-phosphate</name>
        <dbReference type="ChEBI" id="CHEBI:597326"/>
    </cofactor>
</comment>
<dbReference type="NCBIfam" id="NF003346">
    <property type="entry name" value="PRK04366.1"/>
    <property type="match status" value="1"/>
</dbReference>
<comment type="caution">
    <text evidence="9">The sequence shown here is derived from an EMBL/GenBank/DDBJ whole genome shotgun (WGS) entry which is preliminary data.</text>
</comment>
<feature type="modified residue" description="N6-(pyridoxal phosphate)lysine" evidence="6">
    <location>
        <position position="272"/>
    </location>
</feature>
<evidence type="ECO:0000256" key="4">
    <source>
        <dbReference type="ARBA" id="ARBA00023002"/>
    </source>
</evidence>
<dbReference type="GO" id="GO:0005960">
    <property type="term" value="C:glycine cleavage complex"/>
    <property type="evidence" value="ECO:0007669"/>
    <property type="project" value="TreeGrafter"/>
</dbReference>
<evidence type="ECO:0000256" key="5">
    <source>
        <dbReference type="ARBA" id="ARBA00049026"/>
    </source>
</evidence>
<comment type="catalytic activity">
    <reaction evidence="5 6">
        <text>N(6)-[(R)-lipoyl]-L-lysyl-[glycine-cleavage complex H protein] + glycine + H(+) = N(6)-[(R)-S(8)-aminomethyldihydrolipoyl]-L-lysyl-[glycine-cleavage complex H protein] + CO2</text>
        <dbReference type="Rhea" id="RHEA:24304"/>
        <dbReference type="Rhea" id="RHEA-COMP:10494"/>
        <dbReference type="Rhea" id="RHEA-COMP:10495"/>
        <dbReference type="ChEBI" id="CHEBI:15378"/>
        <dbReference type="ChEBI" id="CHEBI:16526"/>
        <dbReference type="ChEBI" id="CHEBI:57305"/>
        <dbReference type="ChEBI" id="CHEBI:83099"/>
        <dbReference type="ChEBI" id="CHEBI:83143"/>
        <dbReference type="EC" id="1.4.4.2"/>
    </reaction>
</comment>
<dbReference type="HAMAP" id="MF_00713">
    <property type="entry name" value="GcvPB"/>
    <property type="match status" value="1"/>
</dbReference>